<dbReference type="InterPro" id="IPR031312">
    <property type="entry name" value="Na/sul_symport_CS"/>
</dbReference>
<accession>A0A1G7AR12</accession>
<evidence type="ECO:0000256" key="5">
    <source>
        <dbReference type="ARBA" id="ARBA00022692"/>
    </source>
</evidence>
<feature type="transmembrane region" description="Helical" evidence="9">
    <location>
        <begin position="215"/>
        <end position="235"/>
    </location>
</feature>
<dbReference type="InterPro" id="IPR001898">
    <property type="entry name" value="SLC13A/DASS"/>
</dbReference>
<reference evidence="11" key="1">
    <citation type="submission" date="2016-10" db="EMBL/GenBank/DDBJ databases">
        <authorList>
            <person name="Varghese N."/>
            <person name="Submissions S."/>
        </authorList>
    </citation>
    <scope>NUCLEOTIDE SEQUENCE [LARGE SCALE GENOMIC DNA]</scope>
    <source>
        <strain evidence="11">CGMCC 4.3516</strain>
    </source>
</reference>
<dbReference type="PROSITE" id="PS01271">
    <property type="entry name" value="NA_SULFATE"/>
    <property type="match status" value="1"/>
</dbReference>
<proteinExistence type="inferred from homology"/>
<keyword evidence="5 9" id="KW-0812">Transmembrane</keyword>
<feature type="transmembrane region" description="Helical" evidence="9">
    <location>
        <begin position="184"/>
        <end position="203"/>
    </location>
</feature>
<evidence type="ECO:0000256" key="2">
    <source>
        <dbReference type="ARBA" id="ARBA00006772"/>
    </source>
</evidence>
<feature type="transmembrane region" description="Helical" evidence="9">
    <location>
        <begin position="443"/>
        <end position="462"/>
    </location>
</feature>
<dbReference type="OrthoDB" id="9766267at2"/>
<evidence type="ECO:0000313" key="11">
    <source>
        <dbReference type="Proteomes" id="UP000198949"/>
    </source>
</evidence>
<dbReference type="GO" id="GO:0005886">
    <property type="term" value="C:plasma membrane"/>
    <property type="evidence" value="ECO:0007669"/>
    <property type="project" value="TreeGrafter"/>
</dbReference>
<feature type="transmembrane region" description="Helical" evidence="9">
    <location>
        <begin position="507"/>
        <end position="528"/>
    </location>
</feature>
<evidence type="ECO:0000256" key="4">
    <source>
        <dbReference type="ARBA" id="ARBA00022448"/>
    </source>
</evidence>
<name>A0A1G7AR12_9ACTN</name>
<feature type="transmembrane region" description="Helical" evidence="9">
    <location>
        <begin position="255"/>
        <end position="278"/>
    </location>
</feature>
<organism evidence="10 11">
    <name type="scientific">Glycomyces harbinensis</name>
    <dbReference type="NCBI Taxonomy" id="58114"/>
    <lineage>
        <taxon>Bacteria</taxon>
        <taxon>Bacillati</taxon>
        <taxon>Actinomycetota</taxon>
        <taxon>Actinomycetes</taxon>
        <taxon>Glycomycetales</taxon>
        <taxon>Glycomycetaceae</taxon>
        <taxon>Glycomyces</taxon>
    </lineage>
</organism>
<dbReference type="AlphaFoldDB" id="A0A1G7AR12"/>
<feature type="transmembrane region" description="Helical" evidence="9">
    <location>
        <begin position="95"/>
        <end position="112"/>
    </location>
</feature>
<feature type="transmembrane region" description="Helical" evidence="9">
    <location>
        <begin position="384"/>
        <end position="406"/>
    </location>
</feature>
<feature type="transmembrane region" description="Helical" evidence="9">
    <location>
        <begin position="49"/>
        <end position="66"/>
    </location>
</feature>
<evidence type="ECO:0000256" key="7">
    <source>
        <dbReference type="ARBA" id="ARBA00023136"/>
    </source>
</evidence>
<dbReference type="RefSeq" id="WP_091039368.1">
    <property type="nucleotide sequence ID" value="NZ_FNAD01000014.1"/>
</dbReference>
<sequence>MSDQPSIRTGGSPADAPDEGLEQFRAYRTIDESGMTPGEARFERRRQTIGLFAGPLVAAVILLLPLDLPWNQQALAAVFALTVVFWLTEAIPIPASSLLGVALMIVLGVAPANEVLSSFGNTIVLLYLGAFFLSQALLKHGLAQRVAFSILATRWVGNSITRLIIAIGVVTCLFSAFVSNTVTVAMLLPTVLGIIVAVSKQLGQGDPTRLRIGTGLLLMLAFSASIGGAITPVGAPHQLIGRDLLEQATGIEVSFFDWTAIALTFAVPLFIALVLLLLKLNRPETTRVAGLAQDMAARRDRSGRMGRGEVNTLIVFSFVLIGWLLPGLSGVVLGADSPAYAAISDALDEGVVAILGAVLLFVLPVNWKQRTYTITWQDAAKTDWGTLLFIICGAAFGTQLTATGLAERVGTALGTTFGSANLILLTFVAVLLAILISEIGSNLAAVGIVVPIVIPICMAAGIDPLLPGLAATFGSSFGFMMPISTPQNALVYATGAVPITKMVRTGLVFDLIGAVLITLGVLGMGRLLGLG</sequence>
<keyword evidence="4" id="KW-0813">Transport</keyword>
<dbReference type="EMBL" id="FNAD01000014">
    <property type="protein sequence ID" value="SDE17172.1"/>
    <property type="molecule type" value="Genomic_DNA"/>
</dbReference>
<dbReference type="GO" id="GO:0015141">
    <property type="term" value="F:succinate transmembrane transporter activity"/>
    <property type="evidence" value="ECO:0007669"/>
    <property type="project" value="UniProtKB-ARBA"/>
</dbReference>
<dbReference type="Pfam" id="PF00939">
    <property type="entry name" value="Na_sulph_symp"/>
    <property type="match status" value="1"/>
</dbReference>
<feature type="transmembrane region" description="Helical" evidence="9">
    <location>
        <begin position="310"/>
        <end position="333"/>
    </location>
</feature>
<dbReference type="PANTHER" id="PTHR10283">
    <property type="entry name" value="SOLUTE CARRIER FAMILY 13 MEMBER"/>
    <property type="match status" value="1"/>
</dbReference>
<feature type="transmembrane region" description="Helical" evidence="9">
    <location>
        <begin position="412"/>
        <end position="436"/>
    </location>
</feature>
<dbReference type="PANTHER" id="PTHR10283:SF82">
    <property type="entry name" value="SOLUTE CARRIER FAMILY 13 MEMBER 2"/>
    <property type="match status" value="1"/>
</dbReference>
<keyword evidence="11" id="KW-1185">Reference proteome</keyword>
<evidence type="ECO:0000256" key="1">
    <source>
        <dbReference type="ARBA" id="ARBA00004141"/>
    </source>
</evidence>
<evidence type="ECO:0000256" key="8">
    <source>
        <dbReference type="ARBA" id="ARBA00031174"/>
    </source>
</evidence>
<evidence type="ECO:0000256" key="9">
    <source>
        <dbReference type="SAM" id="Phobius"/>
    </source>
</evidence>
<keyword evidence="7 9" id="KW-0472">Membrane</keyword>
<dbReference type="STRING" id="58114.SAMN05216270_11495"/>
<feature type="transmembrane region" description="Helical" evidence="9">
    <location>
        <begin position="118"/>
        <end position="138"/>
    </location>
</feature>
<evidence type="ECO:0000256" key="3">
    <source>
        <dbReference type="ARBA" id="ARBA00020150"/>
    </source>
</evidence>
<gene>
    <name evidence="10" type="ORF">SAMN05216270_11495</name>
</gene>
<evidence type="ECO:0000256" key="6">
    <source>
        <dbReference type="ARBA" id="ARBA00022989"/>
    </source>
</evidence>
<dbReference type="NCBIfam" id="TIGR00785">
    <property type="entry name" value="dass"/>
    <property type="match status" value="1"/>
</dbReference>
<feature type="transmembrane region" description="Helical" evidence="9">
    <location>
        <begin position="339"/>
        <end position="363"/>
    </location>
</feature>
<evidence type="ECO:0000313" key="10">
    <source>
        <dbReference type="EMBL" id="SDE17172.1"/>
    </source>
</evidence>
<comment type="similarity">
    <text evidence="2">Belongs to the SLC13A/DASS transporter (TC 2.A.47) family. NADC subfamily.</text>
</comment>
<dbReference type="Proteomes" id="UP000198949">
    <property type="component" value="Unassembled WGS sequence"/>
</dbReference>
<protein>
    <recommendedName>
        <fullName evidence="3">Sodium-dependent dicarboxylate transporter SdcS</fullName>
    </recommendedName>
    <alternativeName>
        <fullName evidence="8">Na(+)/dicarboxylate symporter</fullName>
    </alternativeName>
</protein>
<comment type="subcellular location">
    <subcellularLocation>
        <location evidence="1">Membrane</location>
        <topology evidence="1">Multi-pass membrane protein</topology>
    </subcellularLocation>
</comment>
<keyword evidence="6 9" id="KW-1133">Transmembrane helix</keyword>